<dbReference type="GO" id="GO:0016810">
    <property type="term" value="F:hydrolase activity, acting on carbon-nitrogen (but not peptide) bonds"/>
    <property type="evidence" value="ECO:0007669"/>
    <property type="project" value="InterPro"/>
</dbReference>
<dbReference type="PANTHER" id="PTHR47561:SF1">
    <property type="entry name" value="POLYSACCHARIDE DEACETYLASE FAMILY PROTEIN (AFU_ORTHOLOGUE AFUA_6G05030)"/>
    <property type="match status" value="1"/>
</dbReference>
<accession>A0A0H4TR96</accession>
<dbReference type="GO" id="GO:0005975">
    <property type="term" value="P:carbohydrate metabolic process"/>
    <property type="evidence" value="ECO:0007669"/>
    <property type="project" value="InterPro"/>
</dbReference>
<dbReference type="AlphaFoldDB" id="A0A0H4TR96"/>
<dbReference type="PROSITE" id="PS51677">
    <property type="entry name" value="NODB"/>
    <property type="match status" value="1"/>
</dbReference>
<dbReference type="InterPro" id="IPR002509">
    <property type="entry name" value="NODB_dom"/>
</dbReference>
<proteinExistence type="predicted"/>
<dbReference type="Gene3D" id="3.20.20.370">
    <property type="entry name" value="Glycoside hydrolase/deacetylase"/>
    <property type="match status" value="1"/>
</dbReference>
<evidence type="ECO:0000259" key="1">
    <source>
        <dbReference type="PROSITE" id="PS51677"/>
    </source>
</evidence>
<dbReference type="InterPro" id="IPR011330">
    <property type="entry name" value="Glyco_hydro/deAcase_b/a-brl"/>
</dbReference>
<reference evidence="2" key="1">
    <citation type="journal article" date="2015" name="ISME J.">
        <title>Aquifer environment selects for microbial species cohorts in sediment and groundwater.</title>
        <authorList>
            <person name="Hug L.A."/>
            <person name="Thomas B.C."/>
            <person name="Brown C.T."/>
            <person name="Frischkorn K.R."/>
            <person name="Williams K.H."/>
            <person name="Tringe S.G."/>
            <person name="Banfield J.F."/>
        </authorList>
    </citation>
    <scope>NUCLEOTIDE SEQUENCE</scope>
</reference>
<feature type="domain" description="NodB homology" evidence="1">
    <location>
        <begin position="3"/>
        <end position="259"/>
    </location>
</feature>
<protein>
    <recommendedName>
        <fullName evidence="1">NodB homology domain-containing protein</fullName>
    </recommendedName>
</protein>
<dbReference type="PANTHER" id="PTHR47561">
    <property type="entry name" value="POLYSACCHARIDE DEACETYLASE FAMILY PROTEIN (AFU_ORTHOLOGUE AFUA_6G05030)"/>
    <property type="match status" value="1"/>
</dbReference>
<sequence>MKKTFTLRVDLESDKGIKEGLPKLLDLLKRYDLKASFYLVMGGESNIWEILKYRKKMASADERKIKVWTLKEKARMALFPKDFVKSNKNILQRILEEGHELGLHGWKHREWTRGLERINIERTIDKAINRYIGLFGKKPISFAAPGFNINNKILEILKRKGIKFISDFSGDSPRFYGKIKNVPITICGKKRTPIIEYLISIGKTDKEIYRIIEAEIFRKELSSFYIHCLFEARFKLNLLGDIFKFVKKNKIRVKRVIDF</sequence>
<evidence type="ECO:0000313" key="2">
    <source>
        <dbReference type="EMBL" id="AKQ03304.1"/>
    </source>
</evidence>
<dbReference type="Pfam" id="PF01522">
    <property type="entry name" value="Polysacc_deac_1"/>
    <property type="match status" value="1"/>
</dbReference>
<name>A0A0H4TR96_9ARCH</name>
<dbReference type="SUPFAM" id="SSF88713">
    <property type="entry name" value="Glycoside hydrolase/deacetylase"/>
    <property type="match status" value="1"/>
</dbReference>
<dbReference type="EMBL" id="KT007010">
    <property type="protein sequence ID" value="AKQ03304.1"/>
    <property type="molecule type" value="Genomic_DNA"/>
</dbReference>
<organism evidence="2">
    <name type="scientific">uncultured archaeon Rifle_16ft_4_minimus_37913</name>
    <dbReference type="NCBI Taxonomy" id="1665152"/>
    <lineage>
        <taxon>Archaea</taxon>
        <taxon>environmental samples</taxon>
    </lineage>
</organism>